<sequence>MSEGFGGEGAFQVKGLRVLVAEDEVLVAMLLEEMLGDLGCLVVGPHATLADALEAARTDEFDVALIDMNLAGERADPVVAEVAARSVPFAIASGGGNWDLPHQPAVMLNKPYTFAQLEEAMTLLAQSRA</sequence>
<feature type="domain" description="Response regulatory" evidence="2">
    <location>
        <begin position="17"/>
        <end position="129"/>
    </location>
</feature>
<comment type="caution">
    <text evidence="3">The sequence shown here is derived from an EMBL/GenBank/DDBJ whole genome shotgun (WGS) entry which is preliminary data.</text>
</comment>
<evidence type="ECO:0000256" key="1">
    <source>
        <dbReference type="PROSITE-ProRule" id="PRU00169"/>
    </source>
</evidence>
<organism evidence="3 4">
    <name type="scientific">Novosphingobium pentaromativorans</name>
    <dbReference type="NCBI Taxonomy" id="205844"/>
    <lineage>
        <taxon>Bacteria</taxon>
        <taxon>Pseudomonadati</taxon>
        <taxon>Pseudomonadota</taxon>
        <taxon>Alphaproteobacteria</taxon>
        <taxon>Sphingomonadales</taxon>
        <taxon>Sphingomonadaceae</taxon>
        <taxon>Novosphingobium</taxon>
    </lineage>
</organism>
<evidence type="ECO:0000259" key="2">
    <source>
        <dbReference type="PROSITE" id="PS50110"/>
    </source>
</evidence>
<feature type="modified residue" description="4-aspartylphosphate" evidence="1">
    <location>
        <position position="67"/>
    </location>
</feature>
<dbReference type="AlphaFoldDB" id="A0A2W5Q8V2"/>
<evidence type="ECO:0000313" key="4">
    <source>
        <dbReference type="Proteomes" id="UP000249082"/>
    </source>
</evidence>
<keyword evidence="1" id="KW-0597">Phosphoprotein</keyword>
<dbReference type="Proteomes" id="UP000249082">
    <property type="component" value="Unassembled WGS sequence"/>
</dbReference>
<evidence type="ECO:0000313" key="3">
    <source>
        <dbReference type="EMBL" id="PZQ51163.1"/>
    </source>
</evidence>
<dbReference type="GO" id="GO:0000160">
    <property type="term" value="P:phosphorelay signal transduction system"/>
    <property type="evidence" value="ECO:0007669"/>
    <property type="project" value="InterPro"/>
</dbReference>
<dbReference type="Gene3D" id="3.40.50.2300">
    <property type="match status" value="1"/>
</dbReference>
<proteinExistence type="predicted"/>
<name>A0A2W5Q8V2_9SPHN</name>
<dbReference type="SMART" id="SM00448">
    <property type="entry name" value="REC"/>
    <property type="match status" value="1"/>
</dbReference>
<accession>A0A2W5Q8V2</accession>
<gene>
    <name evidence="3" type="ORF">DI555_21165</name>
</gene>
<dbReference type="SUPFAM" id="SSF52172">
    <property type="entry name" value="CheY-like"/>
    <property type="match status" value="1"/>
</dbReference>
<reference evidence="3 4" key="1">
    <citation type="submission" date="2017-08" db="EMBL/GenBank/DDBJ databases">
        <title>Infants hospitalized years apart are colonized by the same room-sourced microbial strains.</title>
        <authorList>
            <person name="Brooks B."/>
            <person name="Olm M.R."/>
            <person name="Firek B.A."/>
            <person name="Baker R."/>
            <person name="Thomas B.C."/>
            <person name="Morowitz M.J."/>
            <person name="Banfield J.F."/>
        </authorList>
    </citation>
    <scope>NUCLEOTIDE SEQUENCE [LARGE SCALE GENOMIC DNA]</scope>
    <source>
        <strain evidence="3">S2_005_002_R2_33</strain>
    </source>
</reference>
<dbReference type="InterPro" id="IPR011006">
    <property type="entry name" value="CheY-like_superfamily"/>
</dbReference>
<dbReference type="EMBL" id="QFPX01000026">
    <property type="protein sequence ID" value="PZQ51163.1"/>
    <property type="molecule type" value="Genomic_DNA"/>
</dbReference>
<dbReference type="PROSITE" id="PS50110">
    <property type="entry name" value="RESPONSE_REGULATORY"/>
    <property type="match status" value="1"/>
</dbReference>
<dbReference type="InterPro" id="IPR001789">
    <property type="entry name" value="Sig_transdc_resp-reg_receiver"/>
</dbReference>
<dbReference type="Pfam" id="PF00072">
    <property type="entry name" value="Response_reg"/>
    <property type="match status" value="1"/>
</dbReference>
<protein>
    <submittedName>
        <fullName evidence="3">Response regulator</fullName>
    </submittedName>
</protein>